<proteinExistence type="predicted"/>
<feature type="region of interest" description="Disordered" evidence="1">
    <location>
        <begin position="1702"/>
        <end position="1721"/>
    </location>
</feature>
<feature type="region of interest" description="Disordered" evidence="1">
    <location>
        <begin position="1061"/>
        <end position="1119"/>
    </location>
</feature>
<feature type="compositionally biased region" description="Basic and acidic residues" evidence="1">
    <location>
        <begin position="3383"/>
        <end position="3395"/>
    </location>
</feature>
<feature type="compositionally biased region" description="Acidic residues" evidence="1">
    <location>
        <begin position="2183"/>
        <end position="2197"/>
    </location>
</feature>
<feature type="compositionally biased region" description="Low complexity" evidence="1">
    <location>
        <begin position="2919"/>
        <end position="2928"/>
    </location>
</feature>
<feature type="compositionally biased region" description="Low complexity" evidence="1">
    <location>
        <begin position="1658"/>
        <end position="1669"/>
    </location>
</feature>
<feature type="compositionally biased region" description="Basic and acidic residues" evidence="1">
    <location>
        <begin position="1061"/>
        <end position="1073"/>
    </location>
</feature>
<feature type="compositionally biased region" description="Basic and acidic residues" evidence="1">
    <location>
        <begin position="1784"/>
        <end position="1806"/>
    </location>
</feature>
<feature type="compositionally biased region" description="Low complexity" evidence="1">
    <location>
        <begin position="284"/>
        <end position="312"/>
    </location>
</feature>
<feature type="compositionally biased region" description="Polar residues" evidence="1">
    <location>
        <begin position="1978"/>
        <end position="1993"/>
    </location>
</feature>
<feature type="region of interest" description="Disordered" evidence="1">
    <location>
        <begin position="3081"/>
        <end position="3115"/>
    </location>
</feature>
<feature type="compositionally biased region" description="Basic and acidic residues" evidence="1">
    <location>
        <begin position="1753"/>
        <end position="1771"/>
    </location>
</feature>
<feature type="region of interest" description="Disordered" evidence="1">
    <location>
        <begin position="3226"/>
        <end position="3256"/>
    </location>
</feature>
<organism evidence="2 3">
    <name type="scientific">Toxoplasma gondii GAB2-2007-GAL-DOM2</name>
    <dbReference type="NCBI Taxonomy" id="1130820"/>
    <lineage>
        <taxon>Eukaryota</taxon>
        <taxon>Sar</taxon>
        <taxon>Alveolata</taxon>
        <taxon>Apicomplexa</taxon>
        <taxon>Conoidasida</taxon>
        <taxon>Coccidia</taxon>
        <taxon>Eucoccidiorida</taxon>
        <taxon>Eimeriorina</taxon>
        <taxon>Sarcocystidae</taxon>
        <taxon>Toxoplasma</taxon>
    </lineage>
</organism>
<name>A0A086JS20_TOXGO</name>
<feature type="region of interest" description="Disordered" evidence="1">
    <location>
        <begin position="2164"/>
        <end position="2338"/>
    </location>
</feature>
<feature type="region of interest" description="Disordered" evidence="1">
    <location>
        <begin position="2359"/>
        <end position="2523"/>
    </location>
</feature>
<feature type="compositionally biased region" description="Basic and acidic residues" evidence="1">
    <location>
        <begin position="1183"/>
        <end position="1214"/>
    </location>
</feature>
<feature type="region of interest" description="Disordered" evidence="1">
    <location>
        <begin position="17"/>
        <end position="53"/>
    </location>
</feature>
<evidence type="ECO:0000256" key="1">
    <source>
        <dbReference type="SAM" id="MobiDB-lite"/>
    </source>
</evidence>
<feature type="compositionally biased region" description="Low complexity" evidence="1">
    <location>
        <begin position="2846"/>
        <end position="2870"/>
    </location>
</feature>
<feature type="compositionally biased region" description="Polar residues" evidence="1">
    <location>
        <begin position="1286"/>
        <end position="1304"/>
    </location>
</feature>
<feature type="compositionally biased region" description="Basic and acidic residues" evidence="1">
    <location>
        <begin position="74"/>
        <end position="96"/>
    </location>
</feature>
<feature type="compositionally biased region" description="Polar residues" evidence="1">
    <location>
        <begin position="2392"/>
        <end position="2401"/>
    </location>
</feature>
<feature type="compositionally biased region" description="Polar residues" evidence="1">
    <location>
        <begin position="97"/>
        <end position="108"/>
    </location>
</feature>
<feature type="region of interest" description="Disordered" evidence="1">
    <location>
        <begin position="67"/>
        <end position="114"/>
    </location>
</feature>
<feature type="region of interest" description="Disordered" evidence="1">
    <location>
        <begin position="2782"/>
        <end position="2881"/>
    </location>
</feature>
<feature type="compositionally biased region" description="Low complexity" evidence="1">
    <location>
        <begin position="1023"/>
        <end position="1037"/>
    </location>
</feature>
<feature type="region of interest" description="Disordered" evidence="1">
    <location>
        <begin position="1728"/>
        <end position="1993"/>
    </location>
</feature>
<feature type="compositionally biased region" description="Basic and acidic residues" evidence="1">
    <location>
        <begin position="1647"/>
        <end position="1656"/>
    </location>
</feature>
<comment type="caution">
    <text evidence="2">The sequence shown here is derived from an EMBL/GenBank/DDBJ whole genome shotgun (WGS) entry which is preliminary data.</text>
</comment>
<feature type="compositionally biased region" description="Polar residues" evidence="1">
    <location>
        <begin position="3226"/>
        <end position="3236"/>
    </location>
</feature>
<feature type="compositionally biased region" description="Polar residues" evidence="1">
    <location>
        <begin position="2018"/>
        <end position="2028"/>
    </location>
</feature>
<feature type="region of interest" description="Disordered" evidence="1">
    <location>
        <begin position="269"/>
        <end position="387"/>
    </location>
</feature>
<feature type="region of interest" description="Disordered" evidence="1">
    <location>
        <begin position="1261"/>
        <end position="1676"/>
    </location>
</feature>
<protein>
    <submittedName>
        <fullName evidence="2">Uncharacterized protein</fullName>
    </submittedName>
</protein>
<feature type="compositionally biased region" description="Basic and acidic residues" evidence="1">
    <location>
        <begin position="1532"/>
        <end position="1548"/>
    </location>
</feature>
<feature type="compositionally biased region" description="Basic and acidic residues" evidence="1">
    <location>
        <begin position="2198"/>
        <end position="2220"/>
    </location>
</feature>
<feature type="compositionally biased region" description="Basic and acidic residues" evidence="1">
    <location>
        <begin position="1586"/>
        <end position="1597"/>
    </location>
</feature>
<feature type="compositionally biased region" description="Basic and acidic residues" evidence="1">
    <location>
        <begin position="2300"/>
        <end position="2312"/>
    </location>
</feature>
<feature type="compositionally biased region" description="Basic and acidic residues" evidence="1">
    <location>
        <begin position="1604"/>
        <end position="1614"/>
    </location>
</feature>
<feature type="compositionally biased region" description="Basic residues" evidence="1">
    <location>
        <begin position="2373"/>
        <end position="2382"/>
    </location>
</feature>
<feature type="region of interest" description="Disordered" evidence="1">
    <location>
        <begin position="3363"/>
        <end position="3395"/>
    </location>
</feature>
<feature type="compositionally biased region" description="Basic and acidic residues" evidence="1">
    <location>
        <begin position="2475"/>
        <end position="2490"/>
    </location>
</feature>
<feature type="compositionally biased region" description="Basic and acidic residues" evidence="1">
    <location>
        <begin position="1494"/>
        <end position="1523"/>
    </location>
</feature>
<feature type="compositionally biased region" description="Low complexity" evidence="1">
    <location>
        <begin position="225"/>
        <end position="235"/>
    </location>
</feature>
<feature type="compositionally biased region" description="Basic and acidic residues" evidence="1">
    <location>
        <begin position="2666"/>
        <end position="2709"/>
    </location>
</feature>
<feature type="compositionally biased region" description="Basic and acidic residues" evidence="1">
    <location>
        <begin position="2359"/>
        <end position="2372"/>
    </location>
</feature>
<feature type="compositionally biased region" description="Basic and acidic residues" evidence="1">
    <location>
        <begin position="1361"/>
        <end position="1399"/>
    </location>
</feature>
<feature type="compositionally biased region" description="Basic and acidic residues" evidence="1">
    <location>
        <begin position="1906"/>
        <end position="1920"/>
    </location>
</feature>
<evidence type="ECO:0000313" key="3">
    <source>
        <dbReference type="Proteomes" id="UP000028837"/>
    </source>
</evidence>
<feature type="region of interest" description="Disordered" evidence="1">
    <location>
        <begin position="918"/>
        <end position="1047"/>
    </location>
</feature>
<feature type="region of interest" description="Disordered" evidence="1">
    <location>
        <begin position="1165"/>
        <end position="1218"/>
    </location>
</feature>
<evidence type="ECO:0000313" key="2">
    <source>
        <dbReference type="EMBL" id="KFG34938.1"/>
    </source>
</evidence>
<feature type="compositionally biased region" description="Low complexity" evidence="1">
    <location>
        <begin position="1627"/>
        <end position="1645"/>
    </location>
</feature>
<feature type="compositionally biased region" description="Basic and acidic residues" evidence="1">
    <location>
        <begin position="2270"/>
        <end position="2286"/>
    </location>
</feature>
<feature type="compositionally biased region" description="Low complexity" evidence="1">
    <location>
        <begin position="1088"/>
        <end position="1119"/>
    </location>
</feature>
<feature type="region of interest" description="Disordered" evidence="1">
    <location>
        <begin position="489"/>
        <end position="613"/>
    </location>
</feature>
<feature type="compositionally biased region" description="Basic and acidic residues" evidence="1">
    <location>
        <begin position="359"/>
        <end position="381"/>
    </location>
</feature>
<feature type="compositionally biased region" description="Basic and acidic residues" evidence="1">
    <location>
        <begin position="839"/>
        <end position="854"/>
    </location>
</feature>
<feature type="compositionally biased region" description="Low complexity" evidence="1">
    <location>
        <begin position="1165"/>
        <end position="1178"/>
    </location>
</feature>
<dbReference type="VEuPathDB" id="ToxoDB:TGDOM2_208910"/>
<feature type="compositionally biased region" description="Low complexity" evidence="1">
    <location>
        <begin position="1416"/>
        <end position="1493"/>
    </location>
</feature>
<feature type="compositionally biased region" description="Basic and acidic residues" evidence="1">
    <location>
        <begin position="3042"/>
        <end position="3054"/>
    </location>
</feature>
<feature type="region of interest" description="Disordered" evidence="1">
    <location>
        <begin position="2566"/>
        <end position="2585"/>
    </location>
</feature>
<feature type="compositionally biased region" description="Polar residues" evidence="1">
    <location>
        <begin position="522"/>
        <end position="535"/>
    </location>
</feature>
<feature type="compositionally biased region" description="Basic and acidic residues" evidence="1">
    <location>
        <begin position="491"/>
        <end position="521"/>
    </location>
</feature>
<feature type="region of interest" description="Disordered" evidence="1">
    <location>
        <begin position="225"/>
        <end position="249"/>
    </location>
</feature>
<feature type="region of interest" description="Disordered" evidence="1">
    <location>
        <begin position="2907"/>
        <end position="2928"/>
    </location>
</feature>
<feature type="compositionally biased region" description="Basic and acidic residues" evidence="1">
    <location>
        <begin position="2228"/>
        <end position="2257"/>
    </location>
</feature>
<dbReference type="OrthoDB" id="10419859at2759"/>
<feature type="region of interest" description="Disordered" evidence="1">
    <location>
        <begin position="2014"/>
        <end position="2050"/>
    </location>
</feature>
<feature type="compositionally biased region" description="Basic and acidic residues" evidence="1">
    <location>
        <begin position="2164"/>
        <end position="2182"/>
    </location>
</feature>
<feature type="compositionally biased region" description="Basic and acidic residues" evidence="1">
    <location>
        <begin position="330"/>
        <end position="344"/>
    </location>
</feature>
<feature type="compositionally biased region" description="Low complexity" evidence="1">
    <location>
        <begin position="879"/>
        <end position="890"/>
    </location>
</feature>
<feature type="region of interest" description="Disordered" evidence="1">
    <location>
        <begin position="2091"/>
        <end position="2113"/>
    </location>
</feature>
<reference evidence="2 3" key="1">
    <citation type="submission" date="2014-02" db="EMBL/GenBank/DDBJ databases">
        <authorList>
            <person name="Sibley D."/>
            <person name="Venepally P."/>
            <person name="Karamycheva S."/>
            <person name="Hadjithomas M."/>
            <person name="Khan A."/>
            <person name="Brunk B."/>
            <person name="Roos D."/>
            <person name="Caler E."/>
            <person name="Lorenzi H."/>
        </authorList>
    </citation>
    <scope>NUCLEOTIDE SEQUENCE [LARGE SCALE GENOMIC DNA]</scope>
    <source>
        <strain evidence="2 3">GAB2-2007-GAL-DOM2</strain>
    </source>
</reference>
<feature type="region of interest" description="Disordered" evidence="1">
    <location>
        <begin position="832"/>
        <end position="890"/>
    </location>
</feature>
<feature type="compositionally biased region" description="Basic and acidic residues" evidence="1">
    <location>
        <begin position="537"/>
        <end position="552"/>
    </location>
</feature>
<feature type="compositionally biased region" description="Polar residues" evidence="1">
    <location>
        <begin position="1013"/>
        <end position="1022"/>
    </location>
</feature>
<feature type="compositionally biased region" description="Basic and acidic residues" evidence="1">
    <location>
        <begin position="2716"/>
        <end position="2727"/>
    </location>
</feature>
<feature type="compositionally biased region" description="Basic and acidic residues" evidence="1">
    <location>
        <begin position="1305"/>
        <end position="1326"/>
    </location>
</feature>
<dbReference type="Proteomes" id="UP000028837">
    <property type="component" value="Unassembled WGS sequence"/>
</dbReference>
<sequence length="3446" mass="373872">MEETILRFRATPPSCRPLFGIDKDKPTPDPLPLCSSDRARGGRQKTPTTKCSPGFSSVVTSVSTCPLTNAENSDGYKGKEEVWERRSQSDMFESARRSSPLTAQTPSSRESHFSRQVDRLAYISSSSSATKTSLLSHSFVTRNTASTSARAGNLAAPVQLLQLQRSLSSVSLSDSLQASHRVNASFTSNVIDGVPTLRPRGFPHSSSSPSTSPYRCSSFSVNALLPGSPSTSATSPPNPRGKRKDKNLRLHDCRDQLFSEQKIRLPLHLASTPSFTTSQRRKNSPSPSVGPSPSSECLSSSPISCQLSSFPSVPSARGTAASQETTSVERSSEETRVKKTEETGCNKQEGAGIGAAPSEQEHMGRREGAAEAEREAPEPWGRRGQAISETISRIRALREIGKERRKREGVQVVQAGEAGETVGTALRFMFRNKGKDRSNVWKRRQQETVAGLHGANAQKQTQREAEDGGYACDYRKETTAFVLRFQPNNEPRLDRRQKEGKLYGEQNTRETGIKADPHFRTSEQVTQNGERSIQGKTPEETCEGNRKGDTGEVGHSGEGSKCGEKKEDRETTVSRGFDLRVEKKERGKQVTYRGSEETETPRQRMAEEEFDRDGPTVMVPEESFSLRSGTQLSLESAACAAHDRVQTDPFSPLSIKSVHSSSTECYPPSLHHPVSPCSTRSFHSSFATSSPSAFPLSPAFRGPEEASCSFSGSHMTAGVLTSVGHREAASLRCSQSSEAKGGEENQSDADITVLSTKALSAAASPLVPHSSSVYSPAIPVALDYSFSYTASCSPSGKPQKETEPASKGETASAGPTQFVSVEGRDSSLSSHALCSSRELSSKSRHEAHKGERMCADNLPPSIVSPPTEASQRSDPPVGSPASRSSAFSSSPCFAVHAGEDEGQCEWKNMSLDSASVCVSRCPDPSSGFSCPSPLDRKSSANSETKPQAAASQYSPVSTIQAKPFIGETQKTNGSDKEGGVMLEQGILSPQQTMATPRRGNAEIFHPGKANESVCRQTEAETASSPQTPSQSRSTSCSKQEGINTPCDICLSPRFPVVEERETAVLHEEGKESRVISSLPDRGAPSCTPSSSASSSSLPSFSSWPSSLSPSSSAAGIESSSVSVSELESSSCSRLVSSSSSVSGVDLTSFFPSLPYLASAASGSSDLSPCSSSPSSVSSQEGTHGPERDSDTSERVDWTRKVDHEFDSRNELQEKKMRRGRPSFPCVAFPLLDQCSVKAAEALSFLFVFPASAYDVTPERITESRGRTAHQAPPSSPLSPSSPASCRNFNGQKEAAQSCSSLSSDIRTRDREGGDRDSRVEGQRLDSGDLYDGNPRNSGSRWPQSEREETQAKGDAVQEEAVLPKDDREAQKLGGKDGEWEDGDKTDCPNKEDPMHKDCLAHSCAPLRSASPSGATPSLPFRSSLSSPSSALAPPSPVSDSQAHSPSSSSLSPSPSSPLSICGSSVRRRYPSLPSVSLQSSLPLPAPASPAAGESPRKRADKDDSDRRRMNEEPREKEGEKEAEPEGEAAAEGNKEAMERARGVWRETDILTEVSGWKEGMLLQEPEEKEDEQEKASKPNAQVGDGAIEKGQQEEINREGVNAEEEARERSRQNDEEQFSSKGNRTQGSLEPSSGSSVSLLPGSELTVTEKDTREGLDSSSSPIEEPSAAQMHILCFKKRSGKASGKLIGRKKPQVQVRSLLLRPRKRRPEKRDKGELGVEVEVAAIEQEEVRRESETETPESVKSGTASETVGEGRQRVDEARELVSERNAQEGIEVAETQTQQREKERKGSETESHASEKEKQRMMESAAGNTGDEDHEKRELKTKGDSVKENKEAEGDPVAAMWNRSQSGCETGGAEWPEQGSAEGESDKEEGQGKRFGKANGGEQMIKAELKAEEQQVGTNPGDERQEEQGLDRDASQEGEASDSDKGLDSRGNAEVLETTRVPTDEELTVSLFPKDDAGADGENLAACAFEATPQETDPTSASFPLCYSSTGEDHPQRLLPSLFPLHRSEEEQTLPSLSPSSALDQEAPGKRQTSPVSASSLSQKPPECGGLTNIMSCFSSTLEKDVCCPVSCPPCNCISSEIEANGGKPDGACHSPRDTEKLAGENPTRETSLAVSQFSHAELVAFVHGLLEKAIESPQVVCKVKKVLLQEIEEREKRKLANTEKGQTGDRRQHKDDAEEEREAAEECEEAGGEGKENRGESEQKLKDGEKKNDGSEGTQKAEQAKAEKRQRVKTQEHKEKKQNTGGNKEEETMLNDGGKGQGKTAEREKEWNKDKGDNAGRKSTTRPVTKRRGERAEESKEVDHQSETQSSGKVEEGRELRPRRKVNMQRLEELHREAFEKQRRNRERAEAIARDEALRLEQEKAVLKRRLAPPRPKKQEGKTVARFSSNDSSGQGRIPEGASASIAARREGESVEPQEEREDHHLDGPPLPVQSASRLLDTKHAPETSPESEAEDRERRSVPGGNRDSFLRNREVRGNGEGHRAPSVSPSLPACPVAQTQDRSVPADEEAEKPSVEHAAGVLQVSLQPQWDKVERFLDTVDARAALLGSQIAEHAAKPLAPVQSDPSDVTASMHGCSSRADEPKTIRLLRLLEEQAFAAAVDVLRGLRSSGDALGDSGECMRVEGTSWDELDLLSATFSAKGKNSTSWSTRGAITQKATRREMEARQKRGEEREGTGTQEGRLRGDKQGRICRNKDGRRSVTKEGGATVEEREVEKERLGQSKTESSSCTCQLRGIGGLAANAAGRSQILKQKLSISASPVVASSVQVLGCSHHSRIRSHTNPQRNENTVEGIQRKNVDSGKKENSGSEKREANHSCSRPRKPQGSLRVTNHEEKAAKPCKSSAASSSQSSLPAWKPAGVAAVKPPPQERLPKIRSSSCSSLSCSSLSGRPVASVCNQQATREASRRGSAMPRRPQSPFSPLRFSFLSPETETQWSLHAQEREGLTGAKLGSRILEECNAISTPTHLRRRSSPSLRYACPSYAFSEREIPVWRPAGLASRSPTPLGGGKVFCRVENARKTRSSSRLKASPASLVRARESPRNEKDGASSRSRFSSLSSSFSASKSRASLVRAASLHCGPSAERRRRKETTADNGAKIYPKNTYMPYGSERREGTANALAEARSPNEVEVPNLHAERPRQVLSSVASVDAFRTYAKERTGPSARSYRAVPTTETQLEAEQESFFSSRKETQCIEAKDRKSEKRVDKRDCFLGRNCSDQQNRNSLSASSEGLPQERRPILSPLPSSTSAACSPGVSSSCLAAKKEHGKAHNGEPKCCCLPSLPATSLLGPPLAPGESLEEKADHFLQWVYADQLHRQKKGRYLSPTARVAEGRTERGTESYREDEEARIVMGAERAKKGSVYSREGSGSGNQSSSALHAKENESFEGEREAGRAAFTLTRRLGFPFDSASLEPFSFDRVESIMEKITEMEELMGLRKQEGI</sequence>
<feature type="compositionally biased region" description="Polar residues" evidence="1">
    <location>
        <begin position="939"/>
        <end position="960"/>
    </location>
</feature>
<dbReference type="EMBL" id="AHZU02001206">
    <property type="protein sequence ID" value="KFG34938.1"/>
    <property type="molecule type" value="Genomic_DNA"/>
</dbReference>
<feature type="compositionally biased region" description="Basic and acidic residues" evidence="1">
    <location>
        <begin position="2800"/>
        <end position="2821"/>
    </location>
</feature>
<feature type="region of interest" description="Disordered" evidence="1">
    <location>
        <begin position="3028"/>
        <end position="3063"/>
    </location>
</feature>
<accession>A0A086JS20</accession>
<feature type="compositionally biased region" description="Polar residues" evidence="1">
    <location>
        <begin position="2036"/>
        <end position="2048"/>
    </location>
</feature>
<gene>
    <name evidence="2" type="ORF">TGDOM2_208910</name>
</gene>
<feature type="compositionally biased region" description="Basic and acidic residues" evidence="1">
    <location>
        <begin position="1816"/>
        <end position="1838"/>
    </location>
</feature>
<feature type="compositionally biased region" description="Polar residues" evidence="1">
    <location>
        <begin position="2649"/>
        <end position="2664"/>
    </location>
</feature>
<feature type="compositionally biased region" description="Polar residues" evidence="1">
    <location>
        <begin position="2787"/>
        <end position="2798"/>
    </location>
</feature>
<feature type="compositionally biased region" description="Basic and acidic residues" evidence="1">
    <location>
        <begin position="561"/>
        <end position="607"/>
    </location>
</feature>
<feature type="region of interest" description="Disordered" evidence="1">
    <location>
        <begin position="793"/>
        <end position="818"/>
    </location>
</feature>
<feature type="region of interest" description="Disordered" evidence="1">
    <location>
        <begin position="2649"/>
        <end position="2734"/>
    </location>
</feature>